<keyword evidence="3" id="KW-1185">Reference proteome</keyword>
<keyword evidence="1" id="KW-1133">Transmembrane helix</keyword>
<protein>
    <submittedName>
        <fullName evidence="2">Uncharacterized protein</fullName>
    </submittedName>
</protein>
<reference evidence="3" key="1">
    <citation type="journal article" date="2016" name="Nat. Commun.">
        <title>The Gonium pectorale genome demonstrates co-option of cell cycle regulation during the evolution of multicellularity.</title>
        <authorList>
            <person name="Hanschen E.R."/>
            <person name="Marriage T.N."/>
            <person name="Ferris P.J."/>
            <person name="Hamaji T."/>
            <person name="Toyoda A."/>
            <person name="Fujiyama A."/>
            <person name="Neme R."/>
            <person name="Noguchi H."/>
            <person name="Minakuchi Y."/>
            <person name="Suzuki M."/>
            <person name="Kawai-Toyooka H."/>
            <person name="Smith D.R."/>
            <person name="Sparks H."/>
            <person name="Anderson J."/>
            <person name="Bakaric R."/>
            <person name="Luria V."/>
            <person name="Karger A."/>
            <person name="Kirschner M.W."/>
            <person name="Durand P.M."/>
            <person name="Michod R.E."/>
            <person name="Nozaki H."/>
            <person name="Olson B.J."/>
        </authorList>
    </citation>
    <scope>NUCLEOTIDE SEQUENCE [LARGE SCALE GENOMIC DNA]</scope>
    <source>
        <strain evidence="3">NIES-2863</strain>
    </source>
</reference>
<keyword evidence="1" id="KW-0812">Transmembrane</keyword>
<keyword evidence="1" id="KW-0472">Membrane</keyword>
<dbReference type="AlphaFoldDB" id="A0A150GKA7"/>
<evidence type="ECO:0000313" key="2">
    <source>
        <dbReference type="EMBL" id="KXZ50276.1"/>
    </source>
</evidence>
<name>A0A150GKA7_GONPE</name>
<dbReference type="EMBL" id="LSYV01000018">
    <property type="protein sequence ID" value="KXZ50276.1"/>
    <property type="molecule type" value="Genomic_DNA"/>
</dbReference>
<accession>A0A150GKA7</accession>
<evidence type="ECO:0000256" key="1">
    <source>
        <dbReference type="SAM" id="Phobius"/>
    </source>
</evidence>
<organism evidence="2 3">
    <name type="scientific">Gonium pectorale</name>
    <name type="common">Green alga</name>
    <dbReference type="NCBI Taxonomy" id="33097"/>
    <lineage>
        <taxon>Eukaryota</taxon>
        <taxon>Viridiplantae</taxon>
        <taxon>Chlorophyta</taxon>
        <taxon>core chlorophytes</taxon>
        <taxon>Chlorophyceae</taxon>
        <taxon>CS clade</taxon>
        <taxon>Chlamydomonadales</taxon>
        <taxon>Volvocaceae</taxon>
        <taxon>Gonium</taxon>
    </lineage>
</organism>
<feature type="transmembrane region" description="Helical" evidence="1">
    <location>
        <begin position="52"/>
        <end position="75"/>
    </location>
</feature>
<evidence type="ECO:0000313" key="3">
    <source>
        <dbReference type="Proteomes" id="UP000075714"/>
    </source>
</evidence>
<gene>
    <name evidence="2" type="ORF">GPECTOR_17g915</name>
</gene>
<sequence length="83" mass="9253">MRNTLISMGRGIGLCGLDTLLEDDGQEGLSAAEAISFLRVQYNFNMSYCDRYITVGYGALAALGLGFRILAFLFLRRNCLQRH</sequence>
<dbReference type="Proteomes" id="UP000075714">
    <property type="component" value="Unassembled WGS sequence"/>
</dbReference>
<dbReference type="OrthoDB" id="551654at2759"/>
<comment type="caution">
    <text evidence="2">The sequence shown here is derived from an EMBL/GenBank/DDBJ whole genome shotgun (WGS) entry which is preliminary data.</text>
</comment>
<proteinExistence type="predicted"/>